<organism evidence="2 3">
    <name type="scientific">Niveomyces insectorum RCEF 264</name>
    <dbReference type="NCBI Taxonomy" id="1081102"/>
    <lineage>
        <taxon>Eukaryota</taxon>
        <taxon>Fungi</taxon>
        <taxon>Dikarya</taxon>
        <taxon>Ascomycota</taxon>
        <taxon>Pezizomycotina</taxon>
        <taxon>Sordariomycetes</taxon>
        <taxon>Hypocreomycetidae</taxon>
        <taxon>Hypocreales</taxon>
        <taxon>Cordycipitaceae</taxon>
        <taxon>Niveomyces</taxon>
    </lineage>
</organism>
<evidence type="ECO:0000313" key="2">
    <source>
        <dbReference type="EMBL" id="OAA60483.1"/>
    </source>
</evidence>
<accession>A0A167TD90</accession>
<dbReference type="EMBL" id="AZHD01000009">
    <property type="protein sequence ID" value="OAA60483.1"/>
    <property type="molecule type" value="Genomic_DNA"/>
</dbReference>
<evidence type="ECO:0000256" key="1">
    <source>
        <dbReference type="SAM" id="MobiDB-lite"/>
    </source>
</evidence>
<name>A0A167TD90_9HYPO</name>
<proteinExistence type="predicted"/>
<reference evidence="2 3" key="1">
    <citation type="journal article" date="2016" name="Genome Biol. Evol.">
        <title>Divergent and convergent evolution of fungal pathogenicity.</title>
        <authorList>
            <person name="Shang Y."/>
            <person name="Xiao G."/>
            <person name="Zheng P."/>
            <person name="Cen K."/>
            <person name="Zhan S."/>
            <person name="Wang C."/>
        </authorList>
    </citation>
    <scope>NUCLEOTIDE SEQUENCE [LARGE SCALE GENOMIC DNA]</scope>
    <source>
        <strain evidence="2 3">RCEF 264</strain>
    </source>
</reference>
<sequence>MESLRDTYAAAEIAKGFVESLLKKAGIDLMAVANLQDDGLGAGAGVGVGVGVGGLGGGAVNGAENGGTGTSTPVNGTSASLLNATSNVGVPYTEDGIAHAVAVYAANTPRARSARTTPPADTDTADRTTDDDGGGSGGHSHMTNGHDDLLLGHANTSTTPSYISASAAAAKLLALNIQPMPGSSNTNANVNANAAAFPSSDPGANPANPANPATAVATAMATANTAVEQMWGLTPSGSAVSEDPFEWGVAADPGSMKLDLDFDQWLDFPPEGMGSSADQAFAGLFKPSYGNEAMNTDF</sequence>
<keyword evidence="3" id="KW-1185">Reference proteome</keyword>
<comment type="caution">
    <text evidence="2">The sequence shown here is derived from an EMBL/GenBank/DDBJ whole genome shotgun (WGS) entry which is preliminary data.</text>
</comment>
<protein>
    <submittedName>
        <fullName evidence="2">C6 zinc finger domain containing protein</fullName>
    </submittedName>
</protein>
<dbReference type="AlphaFoldDB" id="A0A167TD90"/>
<evidence type="ECO:0000313" key="3">
    <source>
        <dbReference type="Proteomes" id="UP000076874"/>
    </source>
</evidence>
<dbReference type="Proteomes" id="UP000076874">
    <property type="component" value="Unassembled WGS sequence"/>
</dbReference>
<gene>
    <name evidence="2" type="ORF">SPI_05607</name>
</gene>
<feature type="region of interest" description="Disordered" evidence="1">
    <location>
        <begin position="109"/>
        <end position="152"/>
    </location>
</feature>